<evidence type="ECO:0000256" key="1">
    <source>
        <dbReference type="ARBA" id="ARBA00001255"/>
    </source>
</evidence>
<dbReference type="SUPFAM" id="SSF51445">
    <property type="entry name" value="(Trans)glycosidases"/>
    <property type="match status" value="1"/>
</dbReference>
<keyword evidence="5" id="KW-0812">Transmembrane</keyword>
<reference evidence="8 9" key="1">
    <citation type="submission" date="2019-04" db="EMBL/GenBank/DDBJ databases">
        <authorList>
            <person name="Van Vliet M D."/>
        </authorList>
    </citation>
    <scope>NUCLEOTIDE SEQUENCE [LARGE SCALE GENOMIC DNA]</scope>
    <source>
        <strain evidence="8 9">F21</strain>
    </source>
</reference>
<dbReference type="Gene3D" id="3.20.20.70">
    <property type="entry name" value="Aldolase class I"/>
    <property type="match status" value="1"/>
</dbReference>
<evidence type="ECO:0000256" key="2">
    <source>
        <dbReference type="ARBA" id="ARBA00012755"/>
    </source>
</evidence>
<evidence type="ECO:0000256" key="3">
    <source>
        <dbReference type="ARBA" id="ARBA00022801"/>
    </source>
</evidence>
<dbReference type="Gene3D" id="2.70.98.60">
    <property type="entry name" value="alpha-galactosidase from lactobacil brevis"/>
    <property type="match status" value="1"/>
</dbReference>
<keyword evidence="5" id="KW-1133">Transmembrane helix</keyword>
<organism evidence="8 9">
    <name type="scientific">Pontiella sulfatireligans</name>
    <dbReference type="NCBI Taxonomy" id="2750658"/>
    <lineage>
        <taxon>Bacteria</taxon>
        <taxon>Pseudomonadati</taxon>
        <taxon>Kiritimatiellota</taxon>
        <taxon>Kiritimatiellia</taxon>
        <taxon>Kiritimatiellales</taxon>
        <taxon>Pontiellaceae</taxon>
        <taxon>Pontiella</taxon>
    </lineage>
</organism>
<feature type="domain" description="Glycosyl hydrolase family 36 C-terminal" evidence="6">
    <location>
        <begin position="658"/>
        <end position="748"/>
    </location>
</feature>
<dbReference type="InterPro" id="IPR002252">
    <property type="entry name" value="Glyco_hydro_36"/>
</dbReference>
<keyword evidence="4" id="KW-0326">Glycosidase</keyword>
<dbReference type="InterPro" id="IPR013785">
    <property type="entry name" value="Aldolase_TIM"/>
</dbReference>
<dbReference type="Pfam" id="PF16874">
    <property type="entry name" value="Glyco_hydro_36C"/>
    <property type="match status" value="1"/>
</dbReference>
<evidence type="ECO:0000256" key="5">
    <source>
        <dbReference type="SAM" id="Phobius"/>
    </source>
</evidence>
<dbReference type="AlphaFoldDB" id="A0A6C2UH69"/>
<evidence type="ECO:0000313" key="8">
    <source>
        <dbReference type="EMBL" id="VGO18857.1"/>
    </source>
</evidence>
<dbReference type="InterPro" id="IPR050985">
    <property type="entry name" value="Alpha-glycosidase_related"/>
</dbReference>
<dbReference type="GO" id="GO:0016052">
    <property type="term" value="P:carbohydrate catabolic process"/>
    <property type="evidence" value="ECO:0007669"/>
    <property type="project" value="InterPro"/>
</dbReference>
<dbReference type="FunFam" id="3.20.20.70:FF:000118">
    <property type="entry name" value="Alpha-galactosidase"/>
    <property type="match status" value="1"/>
</dbReference>
<dbReference type="InterPro" id="IPR013780">
    <property type="entry name" value="Glyco_hydro_b"/>
</dbReference>
<dbReference type="Proteomes" id="UP000346198">
    <property type="component" value="Unassembled WGS sequence"/>
</dbReference>
<evidence type="ECO:0000313" key="9">
    <source>
        <dbReference type="Proteomes" id="UP000346198"/>
    </source>
</evidence>
<dbReference type="RefSeq" id="WP_136060307.1">
    <property type="nucleotide sequence ID" value="NZ_CAAHFH010000001.1"/>
</dbReference>
<protein>
    <recommendedName>
        <fullName evidence="2">alpha-galactosidase</fullName>
        <ecNumber evidence="2">3.2.1.22</ecNumber>
    </recommendedName>
</protein>
<dbReference type="InterPro" id="IPR031705">
    <property type="entry name" value="Glyco_hydro_36_C"/>
</dbReference>
<dbReference type="CDD" id="cd14791">
    <property type="entry name" value="GH36"/>
    <property type="match status" value="1"/>
</dbReference>
<gene>
    <name evidence="8" type="primary">rafA_1</name>
    <name evidence="8" type="ORF">SCARR_00910</name>
</gene>
<feature type="domain" description="Glycosyl hydrolase family 36 N-terminal" evidence="7">
    <location>
        <begin position="104"/>
        <end position="291"/>
    </location>
</feature>
<evidence type="ECO:0000259" key="7">
    <source>
        <dbReference type="Pfam" id="PF16875"/>
    </source>
</evidence>
<keyword evidence="5" id="KW-0472">Membrane</keyword>
<keyword evidence="9" id="KW-1185">Reference proteome</keyword>
<dbReference type="InterPro" id="IPR031704">
    <property type="entry name" value="Glyco_hydro_36_N"/>
</dbReference>
<dbReference type="InterPro" id="IPR017853">
    <property type="entry name" value="GH"/>
</dbReference>
<evidence type="ECO:0000259" key="6">
    <source>
        <dbReference type="Pfam" id="PF16874"/>
    </source>
</evidence>
<feature type="transmembrane region" description="Helical" evidence="5">
    <location>
        <begin position="20"/>
        <end position="38"/>
    </location>
</feature>
<accession>A0A6C2UH69</accession>
<dbReference type="PANTHER" id="PTHR43053">
    <property type="entry name" value="GLYCOSIDASE FAMILY 31"/>
    <property type="match status" value="1"/>
</dbReference>
<dbReference type="EMBL" id="CAAHFH010000001">
    <property type="protein sequence ID" value="VGO18857.1"/>
    <property type="molecule type" value="Genomic_DNA"/>
</dbReference>
<dbReference type="Gene3D" id="2.60.40.1180">
    <property type="entry name" value="Golgi alpha-mannosidase II"/>
    <property type="match status" value="1"/>
</dbReference>
<dbReference type="Pfam" id="PF02065">
    <property type="entry name" value="Melibiase"/>
    <property type="match status" value="1"/>
</dbReference>
<proteinExistence type="predicted"/>
<dbReference type="Pfam" id="PF16875">
    <property type="entry name" value="Glyco_hydro_36N"/>
    <property type="match status" value="1"/>
</dbReference>
<sequence>MKKNKSDFTRYGGNIVQRCLFGYENTFVGLILLLLGALSCHCMADSAASPVFGIDSKNIRISYLVEKDGTLELQKAVCLDGKWTSPLGGPLFPYGPCHPTNHRGNGVRFKSAMEVIQSNGDFRIEPIYVGHQVQEESSDIQHLTIRLKDRVYPIDVELHVRAYVEHDIFEQWLVVKNRTDKPIAVPRLDSMYWQANAKDGVYLEWYESWQAHEAGTVMREKLTKGNKVLECRDGNRHKEGPMPHMVVGFGDYPDEETVPCLLMALVWSGSNRFSFEINSESYMETSIGSNPPGHPKVAPGQSLASPAMVYTLSSAGKGQASRKLHRWARSYLIRNGDRLRLVDNNSWEGCQMKIAEPDIAQMIADSAGLGIELYVLDDGWFGNKFPRNRDNAGLGDWQVNTNKIPHGISCFVDLARKEGIQFGIWVEPEMVNAQSELAQMHLEWLMTSPGREPVLQRTQLTLDVANPAVQQFMFEVVDTLLTENPGIRFVKWDANANINNAYSPYLGSERQGEMLNEYMAGYYGVIKQLAETHTHVDFQACAAGGGRSDYGAMRYSHMHWPSDNTRPSFRLGAQWNFSVFFPAICTTAHVTHRGDFGTKYRFDVSMMAQLGMEVDTRKCTSAYIEASKHGIAAYKKVRDIVQFGDLYRHQNPFDSTTPSLNFVSSDKSRALGLAYQIGEIEEPLRFASPISGLDPMHEYEIKEINLPPDDASPRLAFGVSGQKSGARWMDEGVALIFTRKYDSAAFTLELAE</sequence>
<dbReference type="PRINTS" id="PR00743">
    <property type="entry name" value="GLHYDRLASE36"/>
</dbReference>
<comment type="catalytic activity">
    <reaction evidence="1">
        <text>Hydrolysis of terminal, non-reducing alpha-D-galactose residues in alpha-D-galactosides, including galactose oligosaccharides, galactomannans and galactolipids.</text>
        <dbReference type="EC" id="3.2.1.22"/>
    </reaction>
</comment>
<keyword evidence="3" id="KW-0378">Hydrolase</keyword>
<dbReference type="EC" id="3.2.1.22" evidence="2"/>
<evidence type="ECO:0000256" key="4">
    <source>
        <dbReference type="ARBA" id="ARBA00023295"/>
    </source>
</evidence>
<dbReference type="InterPro" id="IPR000111">
    <property type="entry name" value="Glyco_hydro_27/36_CS"/>
</dbReference>
<name>A0A6C2UH69_9BACT</name>
<dbReference type="GO" id="GO:0004557">
    <property type="term" value="F:alpha-galactosidase activity"/>
    <property type="evidence" value="ECO:0007669"/>
    <property type="project" value="UniProtKB-EC"/>
</dbReference>
<dbReference type="PANTHER" id="PTHR43053:SF3">
    <property type="entry name" value="ALPHA-GALACTOSIDASE C-RELATED"/>
    <property type="match status" value="1"/>
</dbReference>
<dbReference type="PROSITE" id="PS00512">
    <property type="entry name" value="ALPHA_GALACTOSIDASE"/>
    <property type="match status" value="1"/>
</dbReference>
<dbReference type="InterPro" id="IPR038417">
    <property type="entry name" value="Alpga-gal_N_sf"/>
</dbReference>